<evidence type="ECO:0000256" key="4">
    <source>
        <dbReference type="ARBA" id="ARBA00022917"/>
    </source>
</evidence>
<dbReference type="GO" id="GO:0005737">
    <property type="term" value="C:cytoplasm"/>
    <property type="evidence" value="ECO:0007669"/>
    <property type="project" value="UniProtKB-SubCell"/>
</dbReference>
<feature type="region of interest" description="Involved in Mg(2+) ion dislocation from EF-Tu" evidence="5">
    <location>
        <begin position="81"/>
        <end position="84"/>
    </location>
</feature>
<organism evidence="7 8">
    <name type="scientific">Candidatus Wildermuthbacteria bacterium RIFCSPHIGHO2_02_FULL_48_16</name>
    <dbReference type="NCBI Taxonomy" id="1802453"/>
    <lineage>
        <taxon>Bacteria</taxon>
        <taxon>Candidatus Wildermuthiibacteriota</taxon>
    </lineage>
</organism>
<dbReference type="GO" id="GO:0003746">
    <property type="term" value="F:translation elongation factor activity"/>
    <property type="evidence" value="ECO:0007669"/>
    <property type="project" value="UniProtKB-UniRule"/>
</dbReference>
<dbReference type="Gene3D" id="3.30.479.20">
    <property type="entry name" value="Elongation factor Ts, dimerisation domain"/>
    <property type="match status" value="1"/>
</dbReference>
<comment type="subcellular location">
    <subcellularLocation>
        <location evidence="5">Cytoplasm</location>
    </subcellularLocation>
</comment>
<evidence type="ECO:0000313" key="7">
    <source>
        <dbReference type="EMBL" id="OHA69207.1"/>
    </source>
</evidence>
<dbReference type="Gene3D" id="1.10.8.10">
    <property type="entry name" value="DNA helicase RuvA subunit, C-terminal domain"/>
    <property type="match status" value="1"/>
</dbReference>
<dbReference type="NCBIfam" id="TIGR00116">
    <property type="entry name" value="tsf"/>
    <property type="match status" value="1"/>
</dbReference>
<evidence type="ECO:0000256" key="3">
    <source>
        <dbReference type="ARBA" id="ARBA00022768"/>
    </source>
</evidence>
<protein>
    <recommendedName>
        <fullName evidence="2 5">Elongation factor Ts</fullName>
        <shortName evidence="5">EF-Ts</shortName>
    </recommendedName>
</protein>
<evidence type="ECO:0000256" key="2">
    <source>
        <dbReference type="ARBA" id="ARBA00016956"/>
    </source>
</evidence>
<name>A0A1G2R938_9BACT</name>
<dbReference type="SUPFAM" id="SSF54713">
    <property type="entry name" value="Elongation factor Ts (EF-Ts), dimerisation domain"/>
    <property type="match status" value="1"/>
</dbReference>
<dbReference type="InterPro" id="IPR001816">
    <property type="entry name" value="Transl_elong_EFTs/EF1B"/>
</dbReference>
<keyword evidence="3 5" id="KW-0251">Elongation factor</keyword>
<keyword evidence="5" id="KW-0963">Cytoplasm</keyword>
<reference evidence="7 8" key="1">
    <citation type="journal article" date="2016" name="Nat. Commun.">
        <title>Thousands of microbial genomes shed light on interconnected biogeochemical processes in an aquifer system.</title>
        <authorList>
            <person name="Anantharaman K."/>
            <person name="Brown C.T."/>
            <person name="Hug L.A."/>
            <person name="Sharon I."/>
            <person name="Castelle C.J."/>
            <person name="Probst A.J."/>
            <person name="Thomas B.C."/>
            <person name="Singh A."/>
            <person name="Wilkins M.J."/>
            <person name="Karaoz U."/>
            <person name="Brodie E.L."/>
            <person name="Williams K.H."/>
            <person name="Hubbard S.S."/>
            <person name="Banfield J.F."/>
        </authorList>
    </citation>
    <scope>NUCLEOTIDE SEQUENCE [LARGE SCALE GENOMIC DNA]</scope>
</reference>
<dbReference type="CDD" id="cd14275">
    <property type="entry name" value="UBA_EF-Ts"/>
    <property type="match status" value="1"/>
</dbReference>
<dbReference type="InterPro" id="IPR014039">
    <property type="entry name" value="Transl_elong_EFTs/EF1B_dimer"/>
</dbReference>
<comment type="function">
    <text evidence="5">Associates with the EF-Tu.GDP complex and induces the exchange of GDP to GTP. It remains bound to the aminoacyl-tRNA.EF-Tu.GTP complex up to the GTP hydrolysis stage on the ribosome.</text>
</comment>
<comment type="caution">
    <text evidence="7">The sequence shown here is derived from an EMBL/GenBank/DDBJ whole genome shotgun (WGS) entry which is preliminary data.</text>
</comment>
<dbReference type="FunFam" id="1.10.8.10:FF:000001">
    <property type="entry name" value="Elongation factor Ts"/>
    <property type="match status" value="1"/>
</dbReference>
<sequence>MAITLEQIKQLREETNLPIVDCKKALEEAKGNLEEARKLLESRGVQIAEKKQTREVGEGLIETYLHPNGKVGALLDVRCETDFVAKSQDFRNLCHELALQVASMNPDTVEELEKQPYIRDPAKTVKDIITNAVAKLGENIIVKRFSRFEI</sequence>
<proteinExistence type="inferred from homology"/>
<dbReference type="PANTHER" id="PTHR11741:SF0">
    <property type="entry name" value="ELONGATION FACTOR TS, MITOCHONDRIAL"/>
    <property type="match status" value="1"/>
</dbReference>
<accession>A0A1G2R938</accession>
<dbReference type="AlphaFoldDB" id="A0A1G2R938"/>
<evidence type="ECO:0000259" key="6">
    <source>
        <dbReference type="Pfam" id="PF00889"/>
    </source>
</evidence>
<evidence type="ECO:0000256" key="1">
    <source>
        <dbReference type="ARBA" id="ARBA00005532"/>
    </source>
</evidence>
<dbReference type="Proteomes" id="UP000178529">
    <property type="component" value="Unassembled WGS sequence"/>
</dbReference>
<dbReference type="EMBL" id="MHTY01000003">
    <property type="protein sequence ID" value="OHA69207.1"/>
    <property type="molecule type" value="Genomic_DNA"/>
</dbReference>
<dbReference type="HAMAP" id="MF_00050">
    <property type="entry name" value="EF_Ts"/>
    <property type="match status" value="1"/>
</dbReference>
<dbReference type="SUPFAM" id="SSF46934">
    <property type="entry name" value="UBA-like"/>
    <property type="match status" value="1"/>
</dbReference>
<dbReference type="InterPro" id="IPR036402">
    <property type="entry name" value="EF-Ts_dimer_sf"/>
</dbReference>
<gene>
    <name evidence="5" type="primary">tsf</name>
    <name evidence="7" type="ORF">A3J68_02120</name>
</gene>
<feature type="domain" description="Translation elongation factor EFTs/EF1B dimerisation" evidence="6">
    <location>
        <begin position="72"/>
        <end position="149"/>
    </location>
</feature>
<evidence type="ECO:0000256" key="5">
    <source>
        <dbReference type="HAMAP-Rule" id="MF_00050"/>
    </source>
</evidence>
<keyword evidence="4 5" id="KW-0648">Protein biosynthesis</keyword>
<dbReference type="InterPro" id="IPR009060">
    <property type="entry name" value="UBA-like_sf"/>
</dbReference>
<dbReference type="Pfam" id="PF00889">
    <property type="entry name" value="EF_TS"/>
    <property type="match status" value="1"/>
</dbReference>
<comment type="similarity">
    <text evidence="1 5">Belongs to the EF-Ts family.</text>
</comment>
<evidence type="ECO:0000313" key="8">
    <source>
        <dbReference type="Proteomes" id="UP000178529"/>
    </source>
</evidence>
<dbReference type="PANTHER" id="PTHR11741">
    <property type="entry name" value="ELONGATION FACTOR TS"/>
    <property type="match status" value="1"/>
</dbReference>